<gene>
    <name evidence="1" type="ORF">LKD36_10680</name>
</gene>
<comment type="caution">
    <text evidence="1">The sequence shown here is derived from an EMBL/GenBank/DDBJ whole genome shotgun (WGS) entry which is preliminary data.</text>
</comment>
<dbReference type="RefSeq" id="WP_308459579.1">
    <property type="nucleotide sequence ID" value="NZ_JAJEPS010000010.1"/>
</dbReference>
<evidence type="ECO:0000313" key="2">
    <source>
        <dbReference type="Proteomes" id="UP001198220"/>
    </source>
</evidence>
<name>A0AAE3A923_9FIRM</name>
<organism evidence="1 2">
    <name type="scientific">Hominiventricola filiformis</name>
    <dbReference type="NCBI Taxonomy" id="2885352"/>
    <lineage>
        <taxon>Bacteria</taxon>
        <taxon>Bacillati</taxon>
        <taxon>Bacillota</taxon>
        <taxon>Clostridia</taxon>
        <taxon>Lachnospirales</taxon>
        <taxon>Lachnospiraceae</taxon>
        <taxon>Hominiventricola</taxon>
    </lineage>
</organism>
<keyword evidence="2" id="KW-1185">Reference proteome</keyword>
<accession>A0AAE3A923</accession>
<proteinExistence type="predicted"/>
<dbReference type="AlphaFoldDB" id="A0AAE3A923"/>
<reference evidence="1 2" key="1">
    <citation type="submission" date="2021-10" db="EMBL/GenBank/DDBJ databases">
        <title>Anaerobic single-cell dispensing facilitates the cultivation of human gut bacteria.</title>
        <authorList>
            <person name="Afrizal A."/>
        </authorList>
    </citation>
    <scope>NUCLEOTIDE SEQUENCE [LARGE SCALE GENOMIC DNA]</scope>
    <source>
        <strain evidence="1 2">CLA-AA-H276</strain>
    </source>
</reference>
<sequence>MGSAAALAPTKNKQVGCEGNFCGYLPVVPEKSTEKQPKKLKNSIRKPATGQSWQRQTYLPNRAAYVAIDILENFTYEKWVSLPNRLVIQIVQC</sequence>
<evidence type="ECO:0000313" key="1">
    <source>
        <dbReference type="EMBL" id="MCC2126643.1"/>
    </source>
</evidence>
<dbReference type="Proteomes" id="UP001198220">
    <property type="component" value="Unassembled WGS sequence"/>
</dbReference>
<protein>
    <submittedName>
        <fullName evidence="1">Uncharacterized protein</fullName>
    </submittedName>
</protein>
<dbReference type="EMBL" id="JAJEPS010000010">
    <property type="protein sequence ID" value="MCC2126643.1"/>
    <property type="molecule type" value="Genomic_DNA"/>
</dbReference>